<dbReference type="AlphaFoldDB" id="A0A0A1SS23"/>
<proteinExistence type="predicted"/>
<evidence type="ECO:0000313" key="2">
    <source>
        <dbReference type="Proteomes" id="UP000039046"/>
    </source>
</evidence>
<name>A0A0A1SS23_9HYPO</name>
<dbReference type="Proteomes" id="UP000039046">
    <property type="component" value="Unassembled WGS sequence"/>
</dbReference>
<gene>
    <name evidence="1" type="ORF">VHEMI03233</name>
</gene>
<dbReference type="EMBL" id="CDHN01000002">
    <property type="protein sequence ID" value="CEJ83712.1"/>
    <property type="molecule type" value="Genomic_DNA"/>
</dbReference>
<organism evidence="1 2">
    <name type="scientific">[Torrubiella] hemipterigena</name>
    <dbReference type="NCBI Taxonomy" id="1531966"/>
    <lineage>
        <taxon>Eukaryota</taxon>
        <taxon>Fungi</taxon>
        <taxon>Dikarya</taxon>
        <taxon>Ascomycota</taxon>
        <taxon>Pezizomycotina</taxon>
        <taxon>Sordariomycetes</taxon>
        <taxon>Hypocreomycetidae</taxon>
        <taxon>Hypocreales</taxon>
        <taxon>Clavicipitaceae</taxon>
        <taxon>Clavicipitaceae incertae sedis</taxon>
        <taxon>'Torrubiella' clade</taxon>
    </lineage>
</organism>
<reference evidence="1 2" key="1">
    <citation type="journal article" date="2015" name="Genome Announc.">
        <title>Draft Genome Sequence and Gene Annotation of the Entomopathogenic Fungus Verticillium hemipterigenum.</title>
        <authorList>
            <person name="Horn F."/>
            <person name="Habel A."/>
            <person name="Scharf D.H."/>
            <person name="Dworschak J."/>
            <person name="Brakhage A.A."/>
            <person name="Guthke R."/>
            <person name="Hertweck C."/>
            <person name="Linde J."/>
        </authorList>
    </citation>
    <scope>NUCLEOTIDE SEQUENCE [LARGE SCALE GENOMIC DNA]</scope>
</reference>
<evidence type="ECO:0000313" key="1">
    <source>
        <dbReference type="EMBL" id="CEJ83712.1"/>
    </source>
</evidence>
<dbReference type="HOGENOM" id="CLU_1961128_0_0_1"/>
<protein>
    <submittedName>
        <fullName evidence="1">Uncharacterized protein</fullName>
    </submittedName>
</protein>
<accession>A0A0A1SS23</accession>
<keyword evidence="2" id="KW-1185">Reference proteome</keyword>
<sequence length="128" mass="14199">MKNLFVILKGGHTNRSTSSSSAISSSVEEIWYWRVLVDGEMFELPHTDRPIISAICKPLTVAIGSIDIPGQKVLALFRNISPFVIPILSVIRRIGKRKAIIPLACSPVFVVGLSVPKSEGEQHIKHWR</sequence>